<proteinExistence type="predicted"/>
<name>A0A0P5SV97_9CRUS</name>
<organism evidence="1">
    <name type="scientific">Daphnia magna</name>
    <dbReference type="NCBI Taxonomy" id="35525"/>
    <lineage>
        <taxon>Eukaryota</taxon>
        <taxon>Metazoa</taxon>
        <taxon>Ecdysozoa</taxon>
        <taxon>Arthropoda</taxon>
        <taxon>Crustacea</taxon>
        <taxon>Branchiopoda</taxon>
        <taxon>Diplostraca</taxon>
        <taxon>Cladocera</taxon>
        <taxon>Anomopoda</taxon>
        <taxon>Daphniidae</taxon>
        <taxon>Daphnia</taxon>
    </lineage>
</organism>
<protein>
    <submittedName>
        <fullName evidence="1">Uncharacterized protein</fullName>
    </submittedName>
</protein>
<accession>A0A0P5SV97</accession>
<dbReference type="AlphaFoldDB" id="A0A0P5SV97"/>
<reference evidence="1" key="1">
    <citation type="submission" date="2015-10" db="EMBL/GenBank/DDBJ databases">
        <title>EvidentialGene: Evidence-directed Construction of Complete mRNA Transcriptomes without Genomes.</title>
        <authorList>
            <person name="Gilbert D.G."/>
        </authorList>
    </citation>
    <scope>NUCLEOTIDE SEQUENCE</scope>
</reference>
<sequence>MFKRSSNFSIQGWPSLFCDLDRIWLANFLSALVSLLSLNAYFLLILKKGKMISRSNADNDRKK</sequence>
<evidence type="ECO:0000313" key="1">
    <source>
        <dbReference type="EMBL" id="JAN77854.1"/>
    </source>
</evidence>
<dbReference type="EMBL" id="GDIQ01016883">
    <property type="protein sequence ID" value="JAN77854.1"/>
    <property type="molecule type" value="Transcribed_RNA"/>
</dbReference>